<dbReference type="InterPro" id="IPR003660">
    <property type="entry name" value="HAMP_dom"/>
</dbReference>
<dbReference type="Gene3D" id="1.10.287.950">
    <property type="entry name" value="Methyl-accepting chemotaxis protein"/>
    <property type="match status" value="1"/>
</dbReference>
<comment type="similarity">
    <text evidence="1">Belongs to the methyl-accepting chemotaxis (MCP) protein family.</text>
</comment>
<sequence length="551" mass="60089">MRTTSNSLAQTLMRPGFLFMSRFGLLAKLSAMLAGVLILLIVFSCLLFNHYNDQAQTAASEALALKAQSQSQTTTPALAVVEQIKLLETKASYHRRMAIVVVLSTIFLLFLNFYLSWCFYRHLQSAIGDLKNAAQAVASGDLTKELKVHGRDDLAHTMQAMDKGNFNLSALVANVRTNASMVAVLGEELSAGIRDMAQRTEQQATSLLDTSQRVDTLNLTVRENAVKAKSVDNLASNVRSIAETGNEIMRSAVDTMQGIQSSALKVHEIVSMIDKIAFQTDILALNAAVEAAHAGEQGRGFAVVANEVRGLAQRTAESARQIRHLIDDSVQRVETGVEQIHQVNITLSDIVDGIRHLAGDINAISTASSEQSQGLLQITQAVQELDEITKSNTEMAAHAKSASTELEARAAKLTSVVSAFRLRQGTADEAHALVKKAMALFKTHGMGVLELITVDAAKVYADRDMYVFAFDRRGQYRAFAGNRSKLSVNLFNVPGLDGKKLVEDAFDLPAKGGWVDYAIENPLLNRVEWKTSYIERISEDIVLGCGVYKSV</sequence>
<dbReference type="InterPro" id="IPR051310">
    <property type="entry name" value="MCP_chemotaxis"/>
</dbReference>
<evidence type="ECO:0000313" key="7">
    <source>
        <dbReference type="Proteomes" id="UP001589844"/>
    </source>
</evidence>
<keyword evidence="7" id="KW-1185">Reference proteome</keyword>
<dbReference type="SUPFAM" id="SSF58104">
    <property type="entry name" value="Methyl-accepting chemotaxis protein (MCP) signaling domain"/>
    <property type="match status" value="1"/>
</dbReference>
<evidence type="ECO:0000256" key="3">
    <source>
        <dbReference type="SAM" id="Phobius"/>
    </source>
</evidence>
<name>A0ABV6II16_9BURK</name>
<dbReference type="PROSITE" id="PS50111">
    <property type="entry name" value="CHEMOTAXIS_TRANSDUC_2"/>
    <property type="match status" value="1"/>
</dbReference>
<dbReference type="CDD" id="cd11386">
    <property type="entry name" value="MCP_signal"/>
    <property type="match status" value="1"/>
</dbReference>
<evidence type="ECO:0000313" key="6">
    <source>
        <dbReference type="EMBL" id="MFC0351282.1"/>
    </source>
</evidence>
<reference evidence="6 7" key="1">
    <citation type="submission" date="2024-09" db="EMBL/GenBank/DDBJ databases">
        <authorList>
            <person name="Sun Q."/>
            <person name="Mori K."/>
        </authorList>
    </citation>
    <scope>NUCLEOTIDE SEQUENCE [LARGE SCALE GENOMIC DNA]</scope>
    <source>
        <strain evidence="6 7">CCM 8677</strain>
    </source>
</reference>
<gene>
    <name evidence="6" type="ORF">ACFFJH_15790</name>
</gene>
<dbReference type="PANTHER" id="PTHR43531:SF7">
    <property type="entry name" value="AEROTAXIS RECEPTOR"/>
    <property type="match status" value="1"/>
</dbReference>
<comment type="caution">
    <text evidence="6">The sequence shown here is derived from an EMBL/GenBank/DDBJ whole genome shotgun (WGS) entry which is preliminary data.</text>
</comment>
<organism evidence="6 7">
    <name type="scientific">Undibacterium danionis</name>
    <dbReference type="NCBI Taxonomy" id="1812100"/>
    <lineage>
        <taxon>Bacteria</taxon>
        <taxon>Pseudomonadati</taxon>
        <taxon>Pseudomonadota</taxon>
        <taxon>Betaproteobacteria</taxon>
        <taxon>Burkholderiales</taxon>
        <taxon>Oxalobacteraceae</taxon>
        <taxon>Undibacterium</taxon>
    </lineage>
</organism>
<dbReference type="EMBL" id="JBHLXJ010000016">
    <property type="protein sequence ID" value="MFC0351282.1"/>
    <property type="molecule type" value="Genomic_DNA"/>
</dbReference>
<keyword evidence="2" id="KW-0807">Transducer</keyword>
<dbReference type="CDD" id="cd06225">
    <property type="entry name" value="HAMP"/>
    <property type="match status" value="1"/>
</dbReference>
<feature type="domain" description="HAMP" evidence="5">
    <location>
        <begin position="121"/>
        <end position="173"/>
    </location>
</feature>
<proteinExistence type="inferred from homology"/>
<feature type="domain" description="Methyl-accepting transducer" evidence="4">
    <location>
        <begin position="178"/>
        <end position="407"/>
    </location>
</feature>
<protein>
    <submittedName>
        <fullName evidence="6">Methyl-accepting chemotaxis protein</fullName>
    </submittedName>
</protein>
<evidence type="ECO:0000259" key="5">
    <source>
        <dbReference type="PROSITE" id="PS50885"/>
    </source>
</evidence>
<accession>A0ABV6II16</accession>
<keyword evidence="3" id="KW-0812">Transmembrane</keyword>
<dbReference type="InterPro" id="IPR004089">
    <property type="entry name" value="MCPsignal_dom"/>
</dbReference>
<dbReference type="Proteomes" id="UP001589844">
    <property type="component" value="Unassembled WGS sequence"/>
</dbReference>
<evidence type="ECO:0000256" key="2">
    <source>
        <dbReference type="PROSITE-ProRule" id="PRU00284"/>
    </source>
</evidence>
<keyword evidence="3" id="KW-1133">Transmembrane helix</keyword>
<dbReference type="PANTHER" id="PTHR43531">
    <property type="entry name" value="PROTEIN ICFG"/>
    <property type="match status" value="1"/>
</dbReference>
<dbReference type="Pfam" id="PF00672">
    <property type="entry name" value="HAMP"/>
    <property type="match status" value="1"/>
</dbReference>
<feature type="transmembrane region" description="Helical" evidence="3">
    <location>
        <begin position="97"/>
        <end position="117"/>
    </location>
</feature>
<dbReference type="PROSITE" id="PS50885">
    <property type="entry name" value="HAMP"/>
    <property type="match status" value="1"/>
</dbReference>
<evidence type="ECO:0000256" key="1">
    <source>
        <dbReference type="ARBA" id="ARBA00029447"/>
    </source>
</evidence>
<evidence type="ECO:0000259" key="4">
    <source>
        <dbReference type="PROSITE" id="PS50111"/>
    </source>
</evidence>
<feature type="transmembrane region" description="Helical" evidence="3">
    <location>
        <begin position="25"/>
        <end position="48"/>
    </location>
</feature>
<dbReference type="RefSeq" id="WP_390213892.1">
    <property type="nucleotide sequence ID" value="NZ_JBHLXJ010000016.1"/>
</dbReference>
<keyword evidence="3" id="KW-0472">Membrane</keyword>
<dbReference type="SMART" id="SM00283">
    <property type="entry name" value="MA"/>
    <property type="match status" value="1"/>
</dbReference>
<dbReference type="Pfam" id="PF00015">
    <property type="entry name" value="MCPsignal"/>
    <property type="match status" value="1"/>
</dbReference>